<dbReference type="OrthoDB" id="9815506at2"/>
<dbReference type="Pfam" id="PF08541">
    <property type="entry name" value="ACP_syn_III_C"/>
    <property type="match status" value="1"/>
</dbReference>
<evidence type="ECO:0000313" key="4">
    <source>
        <dbReference type="Proteomes" id="UP000078572"/>
    </source>
</evidence>
<dbReference type="GO" id="GO:0006633">
    <property type="term" value="P:fatty acid biosynthetic process"/>
    <property type="evidence" value="ECO:0007669"/>
    <property type="project" value="InterPro"/>
</dbReference>
<keyword evidence="2" id="KW-0012">Acyltransferase</keyword>
<keyword evidence="1" id="KW-0808">Transferase</keyword>
<protein>
    <submittedName>
        <fullName evidence="3">3-oxoacyl-ACP synthase</fullName>
    </submittedName>
</protein>
<dbReference type="RefSeq" id="WP_064802036.1">
    <property type="nucleotide sequence ID" value="NZ_CP016022.1"/>
</dbReference>
<dbReference type="PANTHER" id="PTHR34069:SF2">
    <property type="entry name" value="BETA-KETOACYL-[ACYL-CARRIER-PROTEIN] SYNTHASE III"/>
    <property type="match status" value="1"/>
</dbReference>
<evidence type="ECO:0000256" key="1">
    <source>
        <dbReference type="ARBA" id="ARBA00022679"/>
    </source>
</evidence>
<evidence type="ECO:0000313" key="3">
    <source>
        <dbReference type="EMBL" id="ANJ71602.1"/>
    </source>
</evidence>
<accession>A0A191ZU45</accession>
<name>A0A191ZU45_9RALS</name>
<dbReference type="PANTHER" id="PTHR34069">
    <property type="entry name" value="3-OXOACYL-[ACYL-CARRIER-PROTEIN] SYNTHASE 3"/>
    <property type="match status" value="1"/>
</dbReference>
<dbReference type="GO" id="GO:0004315">
    <property type="term" value="F:3-oxoacyl-[acyl-carrier-protein] synthase activity"/>
    <property type="evidence" value="ECO:0007669"/>
    <property type="project" value="InterPro"/>
</dbReference>
<evidence type="ECO:0000256" key="2">
    <source>
        <dbReference type="ARBA" id="ARBA00023315"/>
    </source>
</evidence>
<dbReference type="GeneID" id="61525078"/>
<dbReference type="InterPro" id="IPR013747">
    <property type="entry name" value="ACP_syn_III_C"/>
</dbReference>
<keyword evidence="4" id="KW-1185">Reference proteome</keyword>
<dbReference type="Proteomes" id="UP000078572">
    <property type="component" value="Chromosome 1"/>
</dbReference>
<organism evidence="3 4">
    <name type="scientific">Ralstonia insidiosa</name>
    <dbReference type="NCBI Taxonomy" id="190721"/>
    <lineage>
        <taxon>Bacteria</taxon>
        <taxon>Pseudomonadati</taxon>
        <taxon>Pseudomonadota</taxon>
        <taxon>Betaproteobacteria</taxon>
        <taxon>Burkholderiales</taxon>
        <taxon>Burkholderiaceae</taxon>
        <taxon>Ralstonia</taxon>
    </lineage>
</organism>
<dbReference type="Gene3D" id="3.40.47.10">
    <property type="match status" value="1"/>
</dbReference>
<gene>
    <name evidence="3" type="ORF">A9Y76_03520</name>
</gene>
<dbReference type="Pfam" id="PF08545">
    <property type="entry name" value="ACP_syn_III"/>
    <property type="match status" value="1"/>
</dbReference>
<reference evidence="4" key="1">
    <citation type="submission" date="2016-06" db="EMBL/GenBank/DDBJ databases">
        <authorList>
            <person name="Xu Y."/>
            <person name="Nagy A."/>
            <person name="Yan X."/>
            <person name="Kim S.W."/>
            <person name="Haley B."/>
            <person name="Liu N.T."/>
            <person name="Nou X."/>
        </authorList>
    </citation>
    <scope>NUCLEOTIDE SEQUENCE [LARGE SCALE GENOMIC DNA]</scope>
    <source>
        <strain evidence="4">ATCC 49129</strain>
    </source>
</reference>
<dbReference type="AlphaFoldDB" id="A0A191ZU45"/>
<dbReference type="InterPro" id="IPR016039">
    <property type="entry name" value="Thiolase-like"/>
</dbReference>
<dbReference type="CDD" id="cd00830">
    <property type="entry name" value="KAS_III"/>
    <property type="match status" value="1"/>
</dbReference>
<sequence length="354" mass="38383">MSNRVASGRAHRLDGVAIRGVASVLPRREIDNQRFEAEFGEESVRDVVKMIGVRRRYWVEEGVTAADLCFQAADKLLARLSWDKSTVDALIFVSQTPDYRLPATACVLQGRLGLGTACAAFDVNLGCSGYTYGLWLASSLIKGGSRRVLLLAGDTISRTVSPSDRATAMLFGDAGTATAVEFDEHAGSSVFVLGTDGRGATNLMIPQGAYRKSEAHDERLEGRDPTCLFMDGGEIFNFTLRSVPPLTADTLSFAGRAIDDVDGFLYHQANEFMLKHLARKSKISAEKFHTNIDQYGNTSCASIPLLMTTNLSEQLAASRMTLLMAGFGVGYSWGSALMDVGPLSCNEIEFYDAV</sequence>
<dbReference type="InterPro" id="IPR013751">
    <property type="entry name" value="ACP_syn_III_N"/>
</dbReference>
<dbReference type="GO" id="GO:0044550">
    <property type="term" value="P:secondary metabolite biosynthetic process"/>
    <property type="evidence" value="ECO:0007669"/>
    <property type="project" value="TreeGrafter"/>
</dbReference>
<dbReference type="SUPFAM" id="SSF53901">
    <property type="entry name" value="Thiolase-like"/>
    <property type="match status" value="1"/>
</dbReference>
<dbReference type="EMBL" id="CP016022">
    <property type="protein sequence ID" value="ANJ71602.1"/>
    <property type="molecule type" value="Genomic_DNA"/>
</dbReference>
<proteinExistence type="predicted"/>